<dbReference type="GO" id="GO:0045277">
    <property type="term" value="C:respiratory chain complex IV"/>
    <property type="evidence" value="ECO:0007669"/>
    <property type="project" value="InterPro"/>
</dbReference>
<dbReference type="EMBL" id="JBCNJP010000012">
    <property type="protein sequence ID" value="KAK9070274.1"/>
    <property type="molecule type" value="Genomic_DNA"/>
</dbReference>
<evidence type="ECO:0000256" key="3">
    <source>
        <dbReference type="ARBA" id="ARBA00023157"/>
    </source>
</evidence>
<evidence type="ECO:0000256" key="1">
    <source>
        <dbReference type="ARBA" id="ARBA00004173"/>
    </source>
</evidence>
<organism evidence="4 5">
    <name type="scientific">Deinandra increscens subsp. villosa</name>
    <dbReference type="NCBI Taxonomy" id="3103831"/>
    <lineage>
        <taxon>Eukaryota</taxon>
        <taxon>Viridiplantae</taxon>
        <taxon>Streptophyta</taxon>
        <taxon>Embryophyta</taxon>
        <taxon>Tracheophyta</taxon>
        <taxon>Spermatophyta</taxon>
        <taxon>Magnoliopsida</taxon>
        <taxon>eudicotyledons</taxon>
        <taxon>Gunneridae</taxon>
        <taxon>Pentapetalae</taxon>
        <taxon>asterids</taxon>
        <taxon>campanulids</taxon>
        <taxon>Asterales</taxon>
        <taxon>Asteraceae</taxon>
        <taxon>Asteroideae</taxon>
        <taxon>Heliantheae alliance</taxon>
        <taxon>Madieae</taxon>
        <taxon>Madiinae</taxon>
        <taxon>Deinandra</taxon>
    </lineage>
</organism>
<dbReference type="CDD" id="cd00926">
    <property type="entry name" value="Cyt_c_Oxidase_VIb"/>
    <property type="match status" value="1"/>
</dbReference>
<dbReference type="PROSITE" id="PS51808">
    <property type="entry name" value="CHCH"/>
    <property type="match status" value="1"/>
</dbReference>
<dbReference type="Proteomes" id="UP001408789">
    <property type="component" value="Unassembled WGS sequence"/>
</dbReference>
<gene>
    <name evidence="4" type="ORF">SSX86_010674</name>
</gene>
<dbReference type="PANTHER" id="PTHR46281:SF2">
    <property type="entry name" value="CYTOCHROME C OXIDASE SUBUNIT 6B-1"/>
    <property type="match status" value="1"/>
</dbReference>
<comment type="subcellular location">
    <subcellularLocation>
        <location evidence="1">Mitochondrion</location>
    </subcellularLocation>
</comment>
<dbReference type="Gene3D" id="1.10.10.140">
    <property type="entry name" value="Cytochrome c oxidase, subunit VIb"/>
    <property type="match status" value="1"/>
</dbReference>
<comment type="caution">
    <text evidence="4">The sequence shown here is derived from an EMBL/GenBank/DDBJ whole genome shotgun (WGS) entry which is preliminary data.</text>
</comment>
<dbReference type="Pfam" id="PF02297">
    <property type="entry name" value="COX6B"/>
    <property type="match status" value="1"/>
</dbReference>
<dbReference type="InterPro" id="IPR003213">
    <property type="entry name" value="Cyt_c_oxidase_su6B"/>
</dbReference>
<accession>A0AAP0H2K8</accession>
<dbReference type="SUPFAM" id="SSF47694">
    <property type="entry name" value="Cytochrome c oxidase subunit h"/>
    <property type="match status" value="1"/>
</dbReference>
<reference evidence="4 5" key="1">
    <citation type="submission" date="2024-04" db="EMBL/GenBank/DDBJ databases">
        <title>The reference genome of an endangered Asteraceae, Deinandra increscens subsp. villosa, native to the Central Coast of California.</title>
        <authorList>
            <person name="Guilliams M."/>
            <person name="Hasenstab-Lehman K."/>
            <person name="Meyer R."/>
            <person name="Mcevoy S."/>
        </authorList>
    </citation>
    <scope>NUCLEOTIDE SEQUENCE [LARGE SCALE GENOMIC DNA]</scope>
    <source>
        <tissue evidence="4">Leaf</tissue>
    </source>
</reference>
<dbReference type="InterPro" id="IPR048280">
    <property type="entry name" value="COX6B-like"/>
</dbReference>
<evidence type="ECO:0000313" key="5">
    <source>
        <dbReference type="Proteomes" id="UP001408789"/>
    </source>
</evidence>
<keyword evidence="5" id="KW-1185">Reference proteome</keyword>
<protein>
    <submittedName>
        <fullName evidence="4">Uncharacterized protein</fullName>
    </submittedName>
</protein>
<keyword evidence="2" id="KW-0496">Mitochondrion</keyword>
<dbReference type="AlphaFoldDB" id="A0AAP0H2K8"/>
<dbReference type="PANTHER" id="PTHR46281">
    <property type="entry name" value="CYTOCHROME C OXIDASE SUBUNIT 6B"/>
    <property type="match status" value="1"/>
</dbReference>
<evidence type="ECO:0000313" key="4">
    <source>
        <dbReference type="EMBL" id="KAK9070274.1"/>
    </source>
</evidence>
<dbReference type="InterPro" id="IPR036549">
    <property type="entry name" value="CX6/COA6-like_sf"/>
</dbReference>
<dbReference type="GO" id="GO:0005739">
    <property type="term" value="C:mitochondrion"/>
    <property type="evidence" value="ECO:0007669"/>
    <property type="project" value="UniProtKB-SubCell"/>
</dbReference>
<name>A0AAP0H2K8_9ASTR</name>
<sequence length="200" mass="22796">MDEIAIDIGGNVVVSDEGNRKVLMDGIVARSGVILVGYRAKWRLMEEIVKGCVDGGNRRAVFWKRRRQKRPIACTLKPNKFLNLLPYVAMTGSNNAKSLSEHYLLQETADVKEGSIVNQKPMKRPDVKLETAPADYRFPTTNQSRHCFTRYVEYHRCVDAKGEGAPECNKFAKYYRSLCPGEWVDKWNEQRENGIFPGPL</sequence>
<proteinExistence type="predicted"/>
<keyword evidence="3" id="KW-1015">Disulfide bond</keyword>
<evidence type="ECO:0000256" key="2">
    <source>
        <dbReference type="ARBA" id="ARBA00023128"/>
    </source>
</evidence>